<dbReference type="SUPFAM" id="SSF51011">
    <property type="entry name" value="Glycosyl hydrolase domain"/>
    <property type="match status" value="1"/>
</dbReference>
<dbReference type="OMA" id="LDSRWEN"/>
<keyword evidence="2 4" id="KW-0378">Hydrolase</keyword>
<evidence type="ECO:0000256" key="6">
    <source>
        <dbReference type="SAM" id="Phobius"/>
    </source>
</evidence>
<evidence type="ECO:0000313" key="9">
    <source>
        <dbReference type="EnsemblMetazoa" id="XP_022669174"/>
    </source>
</evidence>
<dbReference type="SUPFAM" id="SSF51445">
    <property type="entry name" value="(Trans)glycosidases"/>
    <property type="match status" value="1"/>
</dbReference>
<feature type="domain" description="Glycosyl hydrolase family 31 C-terminal" evidence="8">
    <location>
        <begin position="743"/>
        <end position="822"/>
    </location>
</feature>
<evidence type="ECO:0000313" key="10">
    <source>
        <dbReference type="Proteomes" id="UP000594260"/>
    </source>
</evidence>
<dbReference type="InterPro" id="IPR013780">
    <property type="entry name" value="Glyco_hydro_b"/>
</dbReference>
<dbReference type="GeneID" id="111253675"/>
<dbReference type="OrthoDB" id="10070917at2759"/>
<feature type="compositionally biased region" description="Basic residues" evidence="5">
    <location>
        <begin position="80"/>
        <end position="92"/>
    </location>
</feature>
<sequence length="831" mass="93830">MSRSGGISMDELISFKHLTLKSTASAQSDDENNSQPNTATTSQNTTPGAATPIGTPTQQRKGGTVMKLNIQDSTWQIDKKLRKRKSQAKRANSRNSNGSRHRDNISDGILEQGSTKSSKQVGFIRSVPRHLRNPDVRFRVVLAFLMASILSIVFLTHHLHRALEDSKHVKMGIKLDERDLYIHHNWRGMLLHGKLANSLSTALMAHTCKTAKPGFCKEWKFRARLEIYLDYRDNNVTCYNVQWKKMGHSDMEDTYNLRNAEWYGMGEVANLYWPSRDFHVDYIKFDTGKEPLGTIIKPYWLSSKGVGIMVHKKEKDEVLFSFNSTGDNQLLLYTTDNVLNYTICKGETAFDVHMSFFPQLAHSRRTLNPYIRAQQVSLMSLTTPKDAGGKRVTNGTSGLPVTQAAFGQATNDAAAEAKKAGTRLLEGNSTTTLFLAKAILAPQVERVDDFNQSMVLAFAEKFKSDEGFIQAHVIVLQHWWQHSSGDLDFDTNRFPKPIEMMKQLQKRDIKVMVEVDPYVCLNSSNFDRVSQNEVLIHDDNNVPMFTRWKGQLCSPIDLYSTNTAVAWFLDKLYALKKTYGVDGFVFQGGQSSTLPYYYVNNRGRSYLDQYLDVVKDVSEYIGSPGGERGFVILGGQEASWEALRSLPAKVMMIGLFGHNLINPGCVGGDLAIEAGTHEDTELYVRWWQFAVFMPVLQVCRVPSGNGAIAEFEVVKIIRKLVNLREKKILKAIGRSLEEEPNFPVVRPLWALDPRNDNCYKFPNQFAVGNDMIVAPIVEAGVNETEVYLPFGTWCEDQRVHRGENTVTVRAELDTVIYFFRCNKTANIVSTT</sequence>
<keyword evidence="6" id="KW-0472">Membrane</keyword>
<evidence type="ECO:0000256" key="2">
    <source>
        <dbReference type="ARBA" id="ARBA00022801"/>
    </source>
</evidence>
<keyword evidence="6" id="KW-0812">Transmembrane</keyword>
<dbReference type="KEGG" id="vde:111253675"/>
<feature type="compositionally biased region" description="Polar residues" evidence="5">
    <location>
        <begin position="23"/>
        <end position="44"/>
    </location>
</feature>
<dbReference type="Gene3D" id="3.20.20.80">
    <property type="entry name" value="Glycosidases"/>
    <property type="match status" value="1"/>
</dbReference>
<organism evidence="9 10">
    <name type="scientific">Varroa destructor</name>
    <name type="common">Honeybee mite</name>
    <dbReference type="NCBI Taxonomy" id="109461"/>
    <lineage>
        <taxon>Eukaryota</taxon>
        <taxon>Metazoa</taxon>
        <taxon>Ecdysozoa</taxon>
        <taxon>Arthropoda</taxon>
        <taxon>Chelicerata</taxon>
        <taxon>Arachnida</taxon>
        <taxon>Acari</taxon>
        <taxon>Parasitiformes</taxon>
        <taxon>Mesostigmata</taxon>
        <taxon>Gamasina</taxon>
        <taxon>Dermanyssoidea</taxon>
        <taxon>Varroidae</taxon>
        <taxon>Varroa</taxon>
    </lineage>
</organism>
<evidence type="ECO:0000256" key="5">
    <source>
        <dbReference type="SAM" id="MobiDB-lite"/>
    </source>
</evidence>
<name>A0A7M7KMH6_VARDE</name>
<keyword evidence="3 4" id="KW-0326">Glycosidase</keyword>
<evidence type="ECO:0000259" key="8">
    <source>
        <dbReference type="Pfam" id="PF21365"/>
    </source>
</evidence>
<dbReference type="InParanoid" id="A0A7M7KMH6"/>
<keyword evidence="10" id="KW-1185">Reference proteome</keyword>
<dbReference type="EnsemblMetazoa" id="XM_022813439">
    <property type="protein sequence ID" value="XP_022669174"/>
    <property type="gene ID" value="LOC111253675"/>
</dbReference>
<dbReference type="GO" id="GO:0005975">
    <property type="term" value="P:carbohydrate metabolic process"/>
    <property type="evidence" value="ECO:0007669"/>
    <property type="project" value="InterPro"/>
</dbReference>
<protein>
    <submittedName>
        <fullName evidence="9">Uncharacterized protein</fullName>
    </submittedName>
</protein>
<dbReference type="PANTHER" id="PTHR43053">
    <property type="entry name" value="GLYCOSIDASE FAMILY 31"/>
    <property type="match status" value="1"/>
</dbReference>
<dbReference type="Gene3D" id="2.60.40.1180">
    <property type="entry name" value="Golgi alpha-mannosidase II"/>
    <property type="match status" value="1"/>
</dbReference>
<evidence type="ECO:0000256" key="1">
    <source>
        <dbReference type="ARBA" id="ARBA00007806"/>
    </source>
</evidence>
<keyword evidence="6" id="KW-1133">Transmembrane helix</keyword>
<dbReference type="Proteomes" id="UP000594260">
    <property type="component" value="Unplaced"/>
</dbReference>
<evidence type="ECO:0000259" key="7">
    <source>
        <dbReference type="Pfam" id="PF01055"/>
    </source>
</evidence>
<dbReference type="AlphaFoldDB" id="A0A7M7KMH6"/>
<dbReference type="InterPro" id="IPR017853">
    <property type="entry name" value="GH"/>
</dbReference>
<proteinExistence type="inferred from homology"/>
<dbReference type="RefSeq" id="XP_022669173.1">
    <property type="nucleotide sequence ID" value="XM_022813438.1"/>
</dbReference>
<comment type="similarity">
    <text evidence="1 4">Belongs to the glycosyl hydrolase 31 family.</text>
</comment>
<dbReference type="InterPro" id="IPR050985">
    <property type="entry name" value="Alpha-glycosidase_related"/>
</dbReference>
<evidence type="ECO:0000256" key="3">
    <source>
        <dbReference type="ARBA" id="ARBA00023295"/>
    </source>
</evidence>
<evidence type="ECO:0000256" key="4">
    <source>
        <dbReference type="RuleBase" id="RU361185"/>
    </source>
</evidence>
<feature type="domain" description="Glycoside hydrolase family 31 TIM barrel" evidence="7">
    <location>
        <begin position="451"/>
        <end position="590"/>
    </location>
</feature>
<feature type="compositionally biased region" description="Low complexity" evidence="5">
    <location>
        <begin position="45"/>
        <end position="57"/>
    </location>
</feature>
<feature type="domain" description="Glycoside hydrolase family 31 TIM barrel" evidence="7">
    <location>
        <begin position="633"/>
        <end position="724"/>
    </location>
</feature>
<feature type="region of interest" description="Disordered" evidence="5">
    <location>
        <begin position="23"/>
        <end position="114"/>
    </location>
</feature>
<dbReference type="Pfam" id="PF01055">
    <property type="entry name" value="Glyco_hydro_31_2nd"/>
    <property type="match status" value="2"/>
</dbReference>
<dbReference type="InterPro" id="IPR000322">
    <property type="entry name" value="Glyco_hydro_31_TIM"/>
</dbReference>
<dbReference type="RefSeq" id="XP_022669174.1">
    <property type="nucleotide sequence ID" value="XM_022813439.1"/>
</dbReference>
<feature type="transmembrane region" description="Helical" evidence="6">
    <location>
        <begin position="138"/>
        <end position="159"/>
    </location>
</feature>
<dbReference type="GO" id="GO:0004553">
    <property type="term" value="F:hydrolase activity, hydrolyzing O-glycosyl compounds"/>
    <property type="evidence" value="ECO:0007669"/>
    <property type="project" value="InterPro"/>
</dbReference>
<dbReference type="PANTHER" id="PTHR43053:SF4">
    <property type="entry name" value="MYOGENESIS-REGULATING GLYCOSIDASE"/>
    <property type="match status" value="1"/>
</dbReference>
<dbReference type="InterPro" id="IPR048395">
    <property type="entry name" value="Glyco_hydro_31_C"/>
</dbReference>
<reference evidence="9" key="1">
    <citation type="submission" date="2021-01" db="UniProtKB">
        <authorList>
            <consortium name="EnsemblMetazoa"/>
        </authorList>
    </citation>
    <scope>IDENTIFICATION</scope>
</reference>
<dbReference type="Pfam" id="PF21365">
    <property type="entry name" value="Glyco_hydro_31_3rd"/>
    <property type="match status" value="1"/>
</dbReference>
<accession>A0A7M7KMH6</accession>
<dbReference type="EnsemblMetazoa" id="XM_022813438">
    <property type="protein sequence ID" value="XP_022669173"/>
    <property type="gene ID" value="LOC111253675"/>
</dbReference>